<reference evidence="1 2" key="1">
    <citation type="submission" date="2024-09" db="EMBL/GenBank/DDBJ databases">
        <authorList>
            <person name="Sun Q."/>
            <person name="Mori K."/>
        </authorList>
    </citation>
    <scope>NUCLEOTIDE SEQUENCE [LARGE SCALE GENOMIC DNA]</scope>
    <source>
        <strain evidence="1 2">CECT 7955</strain>
    </source>
</reference>
<dbReference type="EMBL" id="JBHMEY010000034">
    <property type="protein sequence ID" value="MFB9097112.1"/>
    <property type="molecule type" value="Genomic_DNA"/>
</dbReference>
<dbReference type="RefSeq" id="WP_236453669.1">
    <property type="nucleotide sequence ID" value="NZ_CBCSGE010000038.1"/>
</dbReference>
<protein>
    <recommendedName>
        <fullName evidence="3">GLPGLI family protein</fullName>
    </recommendedName>
</protein>
<organism evidence="1 2">
    <name type="scientific">Flavobacterium jumunjinense</name>
    <dbReference type="NCBI Taxonomy" id="998845"/>
    <lineage>
        <taxon>Bacteria</taxon>
        <taxon>Pseudomonadati</taxon>
        <taxon>Bacteroidota</taxon>
        <taxon>Flavobacteriia</taxon>
        <taxon>Flavobacteriales</taxon>
        <taxon>Flavobacteriaceae</taxon>
        <taxon>Flavobacterium</taxon>
    </lineage>
</organism>
<keyword evidence="2" id="KW-1185">Reference proteome</keyword>
<accession>A0ABV5GP46</accession>
<comment type="caution">
    <text evidence="1">The sequence shown here is derived from an EMBL/GenBank/DDBJ whole genome shotgun (WGS) entry which is preliminary data.</text>
</comment>
<name>A0ABV5GP46_9FLAO</name>
<proteinExistence type="predicted"/>
<dbReference type="Proteomes" id="UP001589607">
    <property type="component" value="Unassembled WGS sequence"/>
</dbReference>
<evidence type="ECO:0000313" key="2">
    <source>
        <dbReference type="Proteomes" id="UP001589607"/>
    </source>
</evidence>
<evidence type="ECO:0008006" key="3">
    <source>
        <dbReference type="Google" id="ProtNLM"/>
    </source>
</evidence>
<gene>
    <name evidence="1" type="ORF">ACFFVF_11330</name>
</gene>
<sequence length="208" mass="24669">MSQQFLKILFVACVLFFSIASKNNKLQLKNGIDPCENGKDTIIHLQFEKDTRTTDFYKLIQFIESKGEFNRLDKKNRLDSVTNNNIVLQKLLCEKKYFKSPIERWVLDDVFSIRFLMTSKKAIKGHPGFFPKFSITQFNFKTEKEKNIAFDKIKEIGWGDPLKKWNDYYIIENTTRIIILESYVTMFGETKNRYGKMIQKEWVSENKN</sequence>
<evidence type="ECO:0000313" key="1">
    <source>
        <dbReference type="EMBL" id="MFB9097112.1"/>
    </source>
</evidence>